<reference evidence="1 2" key="1">
    <citation type="submission" date="2018-04" db="EMBL/GenBank/DDBJ databases">
        <title>WGS assembly of Panicum hallii var. hallii HAL2.</title>
        <authorList>
            <person name="Lovell J."/>
            <person name="Jenkins J."/>
            <person name="Lowry D."/>
            <person name="Mamidi S."/>
            <person name="Sreedasyam A."/>
            <person name="Weng X."/>
            <person name="Barry K."/>
            <person name="Bonette J."/>
            <person name="Campitelli B."/>
            <person name="Daum C."/>
            <person name="Gordon S."/>
            <person name="Gould B."/>
            <person name="Lipzen A."/>
            <person name="MacQueen A."/>
            <person name="Palacio-Mejia J."/>
            <person name="Plott C."/>
            <person name="Shakirov E."/>
            <person name="Shu S."/>
            <person name="Yoshinaga Y."/>
            <person name="Zane M."/>
            <person name="Rokhsar D."/>
            <person name="Grimwood J."/>
            <person name="Schmutz J."/>
            <person name="Juenger T."/>
        </authorList>
    </citation>
    <scope>NUCLEOTIDE SEQUENCE [LARGE SCALE GENOMIC DNA]</scope>
    <source>
        <strain evidence="2">cv. HAL2</strain>
    </source>
</reference>
<dbReference type="EMBL" id="CM009753">
    <property type="protein sequence ID" value="PUZ57016.1"/>
    <property type="molecule type" value="Genomic_DNA"/>
</dbReference>
<name>A0A2T7DN87_9POAL</name>
<dbReference type="AlphaFoldDB" id="A0A2T7DN87"/>
<gene>
    <name evidence="1" type="ORF">GQ55_5G394500</name>
</gene>
<sequence length="108" mass="11978">MPFTAEKTTAFPGESDTALGCILSLLSDQIYDVYMDYTNPTELWDALERKFAVKGGHLLYTYKQFYDFNIDTAKSIVAQAHEKQLLVGGDCKFGLSFAGQVCGSGHYC</sequence>
<evidence type="ECO:0008006" key="3">
    <source>
        <dbReference type="Google" id="ProtNLM"/>
    </source>
</evidence>
<dbReference type="OrthoDB" id="692961at2759"/>
<dbReference type="Proteomes" id="UP000244336">
    <property type="component" value="Chromosome 5"/>
</dbReference>
<evidence type="ECO:0000313" key="1">
    <source>
        <dbReference type="EMBL" id="PUZ57016.1"/>
    </source>
</evidence>
<protein>
    <recommendedName>
        <fullName evidence="3">Retrotransposon protein, putative, Ty1-copia subclass</fullName>
    </recommendedName>
</protein>
<dbReference type="Gramene" id="PUZ57016">
    <property type="protein sequence ID" value="PUZ57016"/>
    <property type="gene ID" value="GQ55_5G394500"/>
</dbReference>
<proteinExistence type="predicted"/>
<organism evidence="1 2">
    <name type="scientific">Panicum hallii var. hallii</name>
    <dbReference type="NCBI Taxonomy" id="1504633"/>
    <lineage>
        <taxon>Eukaryota</taxon>
        <taxon>Viridiplantae</taxon>
        <taxon>Streptophyta</taxon>
        <taxon>Embryophyta</taxon>
        <taxon>Tracheophyta</taxon>
        <taxon>Spermatophyta</taxon>
        <taxon>Magnoliopsida</taxon>
        <taxon>Liliopsida</taxon>
        <taxon>Poales</taxon>
        <taxon>Poaceae</taxon>
        <taxon>PACMAD clade</taxon>
        <taxon>Panicoideae</taxon>
        <taxon>Panicodae</taxon>
        <taxon>Paniceae</taxon>
        <taxon>Panicinae</taxon>
        <taxon>Panicum</taxon>
        <taxon>Panicum sect. Panicum</taxon>
    </lineage>
</organism>
<dbReference type="Pfam" id="PF14223">
    <property type="entry name" value="Retrotran_gag_2"/>
    <property type="match status" value="1"/>
</dbReference>
<evidence type="ECO:0000313" key="2">
    <source>
        <dbReference type="Proteomes" id="UP000244336"/>
    </source>
</evidence>
<keyword evidence="2" id="KW-1185">Reference proteome</keyword>
<accession>A0A2T7DN87</accession>